<organism evidence="1 2">
    <name type="scientific">Petralouisia muris</name>
    <dbReference type="NCBI Taxonomy" id="3032872"/>
    <lineage>
        <taxon>Bacteria</taxon>
        <taxon>Bacillati</taxon>
        <taxon>Bacillota</taxon>
        <taxon>Clostridia</taxon>
        <taxon>Lachnospirales</taxon>
        <taxon>Lachnospiraceae</taxon>
        <taxon>Petralouisia</taxon>
    </lineage>
</organism>
<evidence type="ECO:0000313" key="1">
    <source>
        <dbReference type="EMBL" id="TGY95014.1"/>
    </source>
</evidence>
<dbReference type="EMBL" id="SRYA01000037">
    <property type="protein sequence ID" value="TGY95014.1"/>
    <property type="molecule type" value="Genomic_DNA"/>
</dbReference>
<proteinExistence type="predicted"/>
<gene>
    <name evidence="1" type="ORF">E5329_17110</name>
</gene>
<dbReference type="Proteomes" id="UP000304953">
    <property type="component" value="Unassembled WGS sequence"/>
</dbReference>
<comment type="caution">
    <text evidence="1">The sequence shown here is derived from an EMBL/GenBank/DDBJ whole genome shotgun (WGS) entry which is preliminary data.</text>
</comment>
<protein>
    <submittedName>
        <fullName evidence="1">Uncharacterized protein</fullName>
    </submittedName>
</protein>
<accession>A0AC61RTF7</accession>
<reference evidence="1" key="1">
    <citation type="submission" date="2019-04" db="EMBL/GenBank/DDBJ databases">
        <title>Microbes associate with the intestines of laboratory mice.</title>
        <authorList>
            <person name="Navarre W."/>
            <person name="Wong E."/>
            <person name="Huang K."/>
            <person name="Tropini C."/>
            <person name="Ng K."/>
            <person name="Yu B."/>
        </authorList>
    </citation>
    <scope>NUCLEOTIDE SEQUENCE</scope>
    <source>
        <strain evidence="1">NM01_1-7b</strain>
    </source>
</reference>
<evidence type="ECO:0000313" key="2">
    <source>
        <dbReference type="Proteomes" id="UP000304953"/>
    </source>
</evidence>
<name>A0AC61RTF7_9FIRM</name>
<sequence>MRKFLDTSSLVTYQSGKYQGKYDWSNNIGKKLYFEYDDISGYIEILDYAKAKPQGHITLKYKNNIMITTTSNLIHLQIPTLFNKEKLSKHYKYNVGDIINKYNNSLKILEQTRIKYNNASNRGYRVECLDCNYIYETTEQRFSTCPICGKRSSYSERYIYSIFKQTKINFIPQYEFEWLHNRFYNTYLPDYNAIVEIHGEQHYKPIKLNRQQTPEDTYKITKISDQIKYDAAIKNGVSYYIINATDPKQLFQTAKNVLTFINFTNVSETECEKFANYKSILKECELWNQGCNIEEIQIKLQEPMQSIQAKLRLGNKFNMCNYNKNLNMHFHKIINPNR</sequence>
<keyword evidence="2" id="KW-1185">Reference proteome</keyword>